<name>A0A395HCT4_9EURO</name>
<dbReference type="VEuPathDB" id="FungiDB:BO80DRAFT_421613"/>
<dbReference type="PANTHER" id="PTHR47784">
    <property type="entry name" value="STEROL UPTAKE CONTROL PROTEIN 2"/>
    <property type="match status" value="1"/>
</dbReference>
<dbReference type="AlphaFoldDB" id="A0A395HCT4"/>
<proteinExistence type="predicted"/>
<evidence type="ECO:0008006" key="3">
    <source>
        <dbReference type="Google" id="ProtNLM"/>
    </source>
</evidence>
<protein>
    <recommendedName>
        <fullName evidence="3">C6 finger domain protein</fullName>
    </recommendedName>
</protein>
<accession>A0A395HCT4</accession>
<reference evidence="1 2" key="1">
    <citation type="submission" date="2018-02" db="EMBL/GenBank/DDBJ databases">
        <title>The genomes of Aspergillus section Nigri reveals drivers in fungal speciation.</title>
        <authorList>
            <consortium name="DOE Joint Genome Institute"/>
            <person name="Vesth T.C."/>
            <person name="Nybo J."/>
            <person name="Theobald S."/>
            <person name="Brandl J."/>
            <person name="Frisvad J.C."/>
            <person name="Nielsen K.F."/>
            <person name="Lyhne E.K."/>
            <person name="Kogle M.E."/>
            <person name="Kuo A."/>
            <person name="Riley R."/>
            <person name="Clum A."/>
            <person name="Nolan M."/>
            <person name="Lipzen A."/>
            <person name="Salamov A."/>
            <person name="Henrissat B."/>
            <person name="Wiebenga A."/>
            <person name="De vries R.P."/>
            <person name="Grigoriev I.V."/>
            <person name="Mortensen U.H."/>
            <person name="Andersen M.R."/>
            <person name="Baker S.E."/>
        </authorList>
    </citation>
    <scope>NUCLEOTIDE SEQUENCE [LARGE SCALE GENOMIC DNA]</scope>
    <source>
        <strain evidence="1 2">CBS 121593</strain>
    </source>
</reference>
<dbReference type="EMBL" id="KZ824422">
    <property type="protein sequence ID" value="RAL04965.1"/>
    <property type="molecule type" value="Genomic_DNA"/>
</dbReference>
<dbReference type="OrthoDB" id="4937900at2759"/>
<evidence type="ECO:0000313" key="2">
    <source>
        <dbReference type="Proteomes" id="UP000249402"/>
    </source>
</evidence>
<dbReference type="InterPro" id="IPR053157">
    <property type="entry name" value="Sterol_Uptake_Regulator"/>
</dbReference>
<keyword evidence="2" id="KW-1185">Reference proteome</keyword>
<dbReference type="STRING" id="1448316.A0A395HCT4"/>
<sequence>MLHAELLYHLVTETLDSLGRGSSHPAGLFSTELMKCCSEVPYLLNELLALAATHISIIRPAQQARYRHHAAQLQNHALSFFHAIGPTLSTTPAACMPRFLFSSILGLHTLCDTLIFRDPDFNAFLDRFIHYLRIHRGVRAVIGSNWRQLAESTALGPTLGDAESRLQADNAPLGPECSRLLALTKSANLGPSITATYQDAIEALQLAMNSASSLDSLGSCAPGLFSWPATVPPEYIELLALRSPDALAVLAHYGVILHAHRHHWFVGDGGRYLIESIREYLGSDWAEWLAFPIHALSQSTTPMG</sequence>
<dbReference type="PANTHER" id="PTHR47784:SF4">
    <property type="entry name" value="ZN(II)2CYS6 TRANSCRIPTION FACTOR (EUROFUNG)"/>
    <property type="match status" value="1"/>
</dbReference>
<evidence type="ECO:0000313" key="1">
    <source>
        <dbReference type="EMBL" id="RAL04965.1"/>
    </source>
</evidence>
<dbReference type="GO" id="GO:0001228">
    <property type="term" value="F:DNA-binding transcription activator activity, RNA polymerase II-specific"/>
    <property type="evidence" value="ECO:0007669"/>
    <property type="project" value="TreeGrafter"/>
</dbReference>
<organism evidence="1 2">
    <name type="scientific">Aspergillus ibericus CBS 121593</name>
    <dbReference type="NCBI Taxonomy" id="1448316"/>
    <lineage>
        <taxon>Eukaryota</taxon>
        <taxon>Fungi</taxon>
        <taxon>Dikarya</taxon>
        <taxon>Ascomycota</taxon>
        <taxon>Pezizomycotina</taxon>
        <taxon>Eurotiomycetes</taxon>
        <taxon>Eurotiomycetidae</taxon>
        <taxon>Eurotiales</taxon>
        <taxon>Aspergillaceae</taxon>
        <taxon>Aspergillus</taxon>
        <taxon>Aspergillus subgen. Circumdati</taxon>
    </lineage>
</organism>
<gene>
    <name evidence="1" type="ORF">BO80DRAFT_421613</name>
</gene>
<dbReference type="GeneID" id="37223510"/>
<dbReference type="RefSeq" id="XP_025579292.1">
    <property type="nucleotide sequence ID" value="XM_025718645.1"/>
</dbReference>
<dbReference type="Proteomes" id="UP000249402">
    <property type="component" value="Unassembled WGS sequence"/>
</dbReference>